<evidence type="ECO:0000313" key="1">
    <source>
        <dbReference type="EMBL" id="CAD9323239.1"/>
    </source>
</evidence>
<proteinExistence type="predicted"/>
<accession>A0A7S2E9D7</accession>
<name>A0A7S2E9D7_TRICV</name>
<dbReference type="InterPro" id="IPR029052">
    <property type="entry name" value="Metallo-depent_PP-like"/>
</dbReference>
<sequence length="112" mass="11860">MVTLREVVPYTGEDGAVTFAPHKTCKAKAGTLGRESANVDPVPWASAWKGPSCVIFGHDARRGLQRPEGDMALGLDTGACYGKKLTGVILPEGSIVTVDSLKTYSPIRGKDD</sequence>
<gene>
    <name evidence="1" type="ORF">OSIN01602_LOCUS2282</name>
</gene>
<reference evidence="1" key="1">
    <citation type="submission" date="2021-01" db="EMBL/GenBank/DDBJ databases">
        <authorList>
            <person name="Corre E."/>
            <person name="Pelletier E."/>
            <person name="Niang G."/>
            <person name="Scheremetjew M."/>
            <person name="Finn R."/>
            <person name="Kale V."/>
            <person name="Holt S."/>
            <person name="Cochrane G."/>
            <person name="Meng A."/>
            <person name="Brown T."/>
            <person name="Cohen L."/>
        </authorList>
    </citation>
    <scope>NUCLEOTIDE SEQUENCE</scope>
    <source>
        <strain evidence="1">Grunow 1884</strain>
    </source>
</reference>
<dbReference type="EMBL" id="HBGO01004087">
    <property type="protein sequence ID" value="CAD9323239.1"/>
    <property type="molecule type" value="Transcribed_RNA"/>
</dbReference>
<dbReference type="InterPro" id="IPR050126">
    <property type="entry name" value="Ap4A_hydrolase"/>
</dbReference>
<dbReference type="GO" id="GO:0005737">
    <property type="term" value="C:cytoplasm"/>
    <property type="evidence" value="ECO:0007669"/>
    <property type="project" value="TreeGrafter"/>
</dbReference>
<dbReference type="GO" id="GO:0016791">
    <property type="term" value="F:phosphatase activity"/>
    <property type="evidence" value="ECO:0007669"/>
    <property type="project" value="TreeGrafter"/>
</dbReference>
<dbReference type="PANTHER" id="PTHR42850:SF4">
    <property type="entry name" value="ZINC-DEPENDENT ENDOPOLYPHOSPHATASE"/>
    <property type="match status" value="1"/>
</dbReference>
<dbReference type="PANTHER" id="PTHR42850">
    <property type="entry name" value="METALLOPHOSPHOESTERASE"/>
    <property type="match status" value="1"/>
</dbReference>
<dbReference type="AlphaFoldDB" id="A0A7S2E9D7"/>
<dbReference type="GO" id="GO:0006798">
    <property type="term" value="P:polyphosphate catabolic process"/>
    <property type="evidence" value="ECO:0007669"/>
    <property type="project" value="TreeGrafter"/>
</dbReference>
<organism evidence="1">
    <name type="scientific">Trieres chinensis</name>
    <name type="common">Marine centric diatom</name>
    <name type="synonym">Odontella sinensis</name>
    <dbReference type="NCBI Taxonomy" id="1514140"/>
    <lineage>
        <taxon>Eukaryota</taxon>
        <taxon>Sar</taxon>
        <taxon>Stramenopiles</taxon>
        <taxon>Ochrophyta</taxon>
        <taxon>Bacillariophyta</taxon>
        <taxon>Mediophyceae</taxon>
        <taxon>Biddulphiophycidae</taxon>
        <taxon>Eupodiscales</taxon>
        <taxon>Parodontellaceae</taxon>
        <taxon>Trieres</taxon>
    </lineage>
</organism>
<dbReference type="GO" id="GO:0000298">
    <property type="term" value="F:endopolyphosphatase activity"/>
    <property type="evidence" value="ECO:0007669"/>
    <property type="project" value="TreeGrafter"/>
</dbReference>
<protein>
    <submittedName>
        <fullName evidence="1">Uncharacterized protein</fullName>
    </submittedName>
</protein>
<dbReference type="Gene3D" id="3.60.21.10">
    <property type="match status" value="1"/>
</dbReference>